<accession>A0A486XVK4</accession>
<feature type="signal peptide" evidence="1">
    <location>
        <begin position="1"/>
        <end position="19"/>
    </location>
</feature>
<feature type="chain" id="PRO_5019728634" evidence="1">
    <location>
        <begin position="20"/>
        <end position="113"/>
    </location>
</feature>
<protein>
    <submittedName>
        <fullName evidence="2">Uncharacterized protein</fullName>
    </submittedName>
</protein>
<dbReference type="AlphaFoldDB" id="A0A486XVK4"/>
<evidence type="ECO:0000313" key="2">
    <source>
        <dbReference type="EMBL" id="VHO05527.1"/>
    </source>
</evidence>
<keyword evidence="1" id="KW-0732">Signal</keyword>
<gene>
    <name evidence="2" type="ORF">BAL341_2611</name>
</gene>
<dbReference type="EMBL" id="CAAJGR010000129">
    <property type="protein sequence ID" value="VHO05527.1"/>
    <property type="molecule type" value="Genomic_DNA"/>
</dbReference>
<reference evidence="2" key="1">
    <citation type="submission" date="2019-04" db="EMBL/GenBank/DDBJ databases">
        <authorList>
            <person name="Brambilla D."/>
        </authorList>
    </citation>
    <scope>NUCLEOTIDE SEQUENCE</scope>
    <source>
        <strain evidence="2">BAL1</strain>
    </source>
</reference>
<evidence type="ECO:0000256" key="1">
    <source>
        <dbReference type="SAM" id="SignalP"/>
    </source>
</evidence>
<name>A0A486XVK4_9GAMM</name>
<organism evidence="2">
    <name type="scientific">Rheinheimera sp. BAL341</name>
    <dbReference type="NCBI Taxonomy" id="1708203"/>
    <lineage>
        <taxon>Bacteria</taxon>
        <taxon>Pseudomonadati</taxon>
        <taxon>Pseudomonadota</taxon>
        <taxon>Gammaproteobacteria</taxon>
        <taxon>Chromatiales</taxon>
        <taxon>Chromatiaceae</taxon>
        <taxon>Rheinheimera</taxon>
    </lineage>
</organism>
<sequence length="113" mass="12270">MKKLLISIVGLGMSLAVSAETYDVSASYSAGAEYSGELVFRVDEGKSASFSNEQVQNFAVVVSKKTESQVLVNFDFAGGAYKSEAEVVLDLDRPAELKFNDQTFTFLVKKHSS</sequence>
<proteinExistence type="predicted"/>